<keyword evidence="5" id="KW-1185">Reference proteome</keyword>
<evidence type="ECO:0000256" key="1">
    <source>
        <dbReference type="ARBA" id="ARBA00022729"/>
    </source>
</evidence>
<protein>
    <recommendedName>
        <fullName evidence="6">DUF4352 domain-containing protein</fullName>
    </recommendedName>
</protein>
<dbReference type="EMBL" id="BMQL01000051">
    <property type="protein sequence ID" value="GGR30919.1"/>
    <property type="molecule type" value="Genomic_DNA"/>
</dbReference>
<evidence type="ECO:0008006" key="6">
    <source>
        <dbReference type="Google" id="ProtNLM"/>
    </source>
</evidence>
<comment type="caution">
    <text evidence="4">The sequence shown here is derived from an EMBL/GenBank/DDBJ whole genome shotgun (WGS) entry which is preliminary data.</text>
</comment>
<sequence>MRSFVLLTLALGAALLPGAHAAPSVATPSPRVVQGTTQQDGENARPGQTFTIGKQNPLNFTLRSAEYSTGRVVIGNTVYFPAASEKLLILHYTVHNPQPKEQRYYWADVNFTAVDAQDRNHNFVQAVAREGTSEPLELKLKPAQKVEVMTVIRVPAAGPVPKLIVQRSGDEQVLRYDLRGEVRKLSAPFADPADASGTSALPLPRTAAGTLVPLGALDVRLEDVHFSSETLGGRVPSAGHRYLVATFTLKNPLPNDARYSWSSLTPNLKDAEGEKVAYNQQMLKATHDEAASGTLSSGEEVKVRYAFELPLDVAADTLSVSDSSGRGYTYDVTSAR</sequence>
<reference evidence="4" key="2">
    <citation type="submission" date="2020-09" db="EMBL/GenBank/DDBJ databases">
        <authorList>
            <person name="Sun Q."/>
            <person name="Ohkuma M."/>
        </authorList>
    </citation>
    <scope>NUCLEOTIDE SEQUENCE</scope>
    <source>
        <strain evidence="4">JCM 31311</strain>
    </source>
</reference>
<feature type="region of interest" description="Disordered" evidence="2">
    <location>
        <begin position="21"/>
        <end position="47"/>
    </location>
</feature>
<evidence type="ECO:0000256" key="3">
    <source>
        <dbReference type="SAM" id="SignalP"/>
    </source>
</evidence>
<gene>
    <name evidence="4" type="ORF">GCM10008957_47060</name>
</gene>
<keyword evidence="1 3" id="KW-0732">Signal</keyword>
<dbReference type="RefSeq" id="WP_189092960.1">
    <property type="nucleotide sequence ID" value="NZ_BMQL01000051.1"/>
</dbReference>
<dbReference type="InterPro" id="IPR029050">
    <property type="entry name" value="Immunoprotect_excell_Ig-like"/>
</dbReference>
<feature type="compositionally biased region" description="Polar residues" evidence="2">
    <location>
        <begin position="34"/>
        <end position="47"/>
    </location>
</feature>
<evidence type="ECO:0000313" key="4">
    <source>
        <dbReference type="EMBL" id="GGR30919.1"/>
    </source>
</evidence>
<dbReference type="AlphaFoldDB" id="A0A918CNW9"/>
<organism evidence="4 5">
    <name type="scientific">Deinococcus ruber</name>
    <dbReference type="NCBI Taxonomy" id="1848197"/>
    <lineage>
        <taxon>Bacteria</taxon>
        <taxon>Thermotogati</taxon>
        <taxon>Deinococcota</taxon>
        <taxon>Deinococci</taxon>
        <taxon>Deinococcales</taxon>
        <taxon>Deinococcaceae</taxon>
        <taxon>Deinococcus</taxon>
    </lineage>
</organism>
<dbReference type="Proteomes" id="UP000603865">
    <property type="component" value="Unassembled WGS sequence"/>
</dbReference>
<evidence type="ECO:0000313" key="5">
    <source>
        <dbReference type="Proteomes" id="UP000603865"/>
    </source>
</evidence>
<dbReference type="Gene3D" id="2.60.40.1240">
    <property type="match status" value="1"/>
</dbReference>
<evidence type="ECO:0000256" key="2">
    <source>
        <dbReference type="SAM" id="MobiDB-lite"/>
    </source>
</evidence>
<reference evidence="4" key="1">
    <citation type="journal article" date="2014" name="Int. J. Syst. Evol. Microbiol.">
        <title>Complete genome sequence of Corynebacterium casei LMG S-19264T (=DSM 44701T), isolated from a smear-ripened cheese.</title>
        <authorList>
            <consortium name="US DOE Joint Genome Institute (JGI-PGF)"/>
            <person name="Walter F."/>
            <person name="Albersmeier A."/>
            <person name="Kalinowski J."/>
            <person name="Ruckert C."/>
        </authorList>
    </citation>
    <scope>NUCLEOTIDE SEQUENCE</scope>
    <source>
        <strain evidence="4">JCM 31311</strain>
    </source>
</reference>
<feature type="signal peptide" evidence="3">
    <location>
        <begin position="1"/>
        <end position="21"/>
    </location>
</feature>
<accession>A0A918CNW9</accession>
<name>A0A918CNW9_9DEIO</name>
<feature type="chain" id="PRO_5036919101" description="DUF4352 domain-containing protein" evidence="3">
    <location>
        <begin position="22"/>
        <end position="336"/>
    </location>
</feature>
<proteinExistence type="predicted"/>